<dbReference type="NCBIfam" id="TIGR00093">
    <property type="entry name" value="pseudouridine synthase"/>
    <property type="match status" value="1"/>
</dbReference>
<dbReference type="InterPro" id="IPR020103">
    <property type="entry name" value="PsdUridine_synth_cat_dom_sf"/>
</dbReference>
<dbReference type="InterPro" id="IPR006145">
    <property type="entry name" value="PsdUridine_synth_RsuA/RluA"/>
</dbReference>
<evidence type="ECO:0000256" key="5">
    <source>
        <dbReference type="RuleBase" id="RU003887"/>
    </source>
</evidence>
<keyword evidence="3 5" id="KW-0413">Isomerase</keyword>
<comment type="similarity">
    <text evidence="1 5">Belongs to the pseudouridine synthase RsuA family.</text>
</comment>
<dbReference type="Pfam" id="PF00849">
    <property type="entry name" value="PseudoU_synth_2"/>
    <property type="match status" value="1"/>
</dbReference>
<dbReference type="RefSeq" id="WP_335960069.1">
    <property type="nucleotide sequence ID" value="NZ_JAXBLX010000008.1"/>
</dbReference>
<evidence type="ECO:0000256" key="1">
    <source>
        <dbReference type="ARBA" id="ARBA00008348"/>
    </source>
</evidence>
<accession>A0ABV6KJG3</accession>
<keyword evidence="8" id="KW-1185">Reference proteome</keyword>
<dbReference type="EC" id="5.4.99.-" evidence="5"/>
<evidence type="ECO:0000256" key="3">
    <source>
        <dbReference type="ARBA" id="ARBA00023235"/>
    </source>
</evidence>
<evidence type="ECO:0000313" key="8">
    <source>
        <dbReference type="Proteomes" id="UP001589838"/>
    </source>
</evidence>
<evidence type="ECO:0000256" key="4">
    <source>
        <dbReference type="PROSITE-ProRule" id="PRU00182"/>
    </source>
</evidence>
<dbReference type="InterPro" id="IPR036986">
    <property type="entry name" value="S4_RNA-bd_sf"/>
</dbReference>
<dbReference type="PANTHER" id="PTHR47683">
    <property type="entry name" value="PSEUDOURIDINE SYNTHASE FAMILY PROTEIN-RELATED"/>
    <property type="match status" value="1"/>
</dbReference>
<dbReference type="SMART" id="SM00363">
    <property type="entry name" value="S4"/>
    <property type="match status" value="1"/>
</dbReference>
<feature type="domain" description="RNA-binding S4" evidence="6">
    <location>
        <begin position="1"/>
        <end position="59"/>
    </location>
</feature>
<dbReference type="SUPFAM" id="SSF55120">
    <property type="entry name" value="Pseudouridine synthase"/>
    <property type="match status" value="1"/>
</dbReference>
<organism evidence="7 8">
    <name type="scientific">Halalkalibacter kiskunsagensis</name>
    <dbReference type="NCBI Taxonomy" id="1548599"/>
    <lineage>
        <taxon>Bacteria</taxon>
        <taxon>Bacillati</taxon>
        <taxon>Bacillota</taxon>
        <taxon>Bacilli</taxon>
        <taxon>Bacillales</taxon>
        <taxon>Bacillaceae</taxon>
        <taxon>Halalkalibacter</taxon>
    </lineage>
</organism>
<keyword evidence="2 4" id="KW-0694">RNA-binding</keyword>
<evidence type="ECO:0000256" key="2">
    <source>
        <dbReference type="ARBA" id="ARBA00022884"/>
    </source>
</evidence>
<dbReference type="PROSITE" id="PS01149">
    <property type="entry name" value="PSI_RSU"/>
    <property type="match status" value="1"/>
</dbReference>
<sequence>MRMDKLLANMGFGTRKDVKKLMKSGSVHVNGEIVKEGKVHVDPNQDSVTVFGEIVKYKPFIYLMLNKPQGVISATEDSQHETVIDLLLFEHAMYEPFPVGRLDKDTEGLLLITNDGQFLHSLMSPKKHVTKTYVATVQGEVTSKDIELFKKGVTLDDGYVTKPADLLIVQQGEVSEIELTITEGKYHQVKRMFEAVDKKVITLKRTKVGNLELDSDLELGSYRELSEEEVELLLTK</sequence>
<gene>
    <name evidence="7" type="ORF">ACFFHM_22525</name>
</gene>
<dbReference type="InterPro" id="IPR018496">
    <property type="entry name" value="PsdUridine_synth_RsuA/RluB_CS"/>
</dbReference>
<dbReference type="PANTHER" id="PTHR47683:SF4">
    <property type="entry name" value="PSEUDOURIDINE SYNTHASE"/>
    <property type="match status" value="1"/>
</dbReference>
<comment type="caution">
    <text evidence="7">The sequence shown here is derived from an EMBL/GenBank/DDBJ whole genome shotgun (WGS) entry which is preliminary data.</text>
</comment>
<dbReference type="InterPro" id="IPR002942">
    <property type="entry name" value="S4_RNA-bd"/>
</dbReference>
<dbReference type="GO" id="GO:0016853">
    <property type="term" value="F:isomerase activity"/>
    <property type="evidence" value="ECO:0007669"/>
    <property type="project" value="UniProtKB-KW"/>
</dbReference>
<dbReference type="Pfam" id="PF01479">
    <property type="entry name" value="S4"/>
    <property type="match status" value="1"/>
</dbReference>
<name>A0ABV6KJG3_9BACI</name>
<dbReference type="SUPFAM" id="SSF55174">
    <property type="entry name" value="Alpha-L RNA-binding motif"/>
    <property type="match status" value="1"/>
</dbReference>
<dbReference type="Proteomes" id="UP001589838">
    <property type="component" value="Unassembled WGS sequence"/>
</dbReference>
<evidence type="ECO:0000313" key="7">
    <source>
        <dbReference type="EMBL" id="MFC0473195.1"/>
    </source>
</evidence>
<dbReference type="InterPro" id="IPR000748">
    <property type="entry name" value="PsdUridine_synth_RsuA/RluB/E/F"/>
</dbReference>
<dbReference type="CDD" id="cd02553">
    <property type="entry name" value="PseudoU_synth_RsuA"/>
    <property type="match status" value="1"/>
</dbReference>
<dbReference type="Gene3D" id="3.30.70.580">
    <property type="entry name" value="Pseudouridine synthase I, catalytic domain, N-terminal subdomain"/>
    <property type="match status" value="1"/>
</dbReference>
<protein>
    <recommendedName>
        <fullName evidence="5">Pseudouridine synthase</fullName>
        <ecNumber evidence="5">5.4.99.-</ecNumber>
    </recommendedName>
</protein>
<proteinExistence type="inferred from homology"/>
<dbReference type="PROSITE" id="PS50889">
    <property type="entry name" value="S4"/>
    <property type="match status" value="1"/>
</dbReference>
<dbReference type="InterPro" id="IPR020094">
    <property type="entry name" value="TruA/RsuA/RluB/E/F_N"/>
</dbReference>
<dbReference type="InterPro" id="IPR042092">
    <property type="entry name" value="PsdUridine_s_RsuA/RluB/E/F_cat"/>
</dbReference>
<dbReference type="CDD" id="cd00165">
    <property type="entry name" value="S4"/>
    <property type="match status" value="1"/>
</dbReference>
<dbReference type="Gene3D" id="3.30.70.1560">
    <property type="entry name" value="Alpha-L RNA-binding motif"/>
    <property type="match status" value="1"/>
</dbReference>
<dbReference type="EMBL" id="JBHLUX010000092">
    <property type="protein sequence ID" value="MFC0473195.1"/>
    <property type="molecule type" value="Genomic_DNA"/>
</dbReference>
<evidence type="ECO:0000259" key="6">
    <source>
        <dbReference type="SMART" id="SM00363"/>
    </source>
</evidence>
<dbReference type="InterPro" id="IPR050343">
    <property type="entry name" value="RsuA_PseudoU_synthase"/>
</dbReference>
<dbReference type="Gene3D" id="3.10.290.10">
    <property type="entry name" value="RNA-binding S4 domain"/>
    <property type="match status" value="1"/>
</dbReference>
<reference evidence="7 8" key="1">
    <citation type="submission" date="2024-09" db="EMBL/GenBank/DDBJ databases">
        <authorList>
            <person name="Sun Q."/>
            <person name="Mori K."/>
        </authorList>
    </citation>
    <scope>NUCLEOTIDE SEQUENCE [LARGE SCALE GENOMIC DNA]</scope>
    <source>
        <strain evidence="7 8">NCAIM B.02610</strain>
    </source>
</reference>